<keyword evidence="4" id="KW-0732">Signal</keyword>
<sequence length="511" mass="54145">MIDRGAPRRRGPGGLAVLALAGLAALGGCRERNGGEITATVIGERLPQIVDPVTKAPTTGDAILLSNAAQGLVRFDPAGNIAPGLAERWAVSDDGLSYIFRLEKANWSDGRRVRARDVVRLIERQLQRKNGDATRDTVGAIAQVVAMTDRVIAIELSSPRPHLLQLLAQPAFALVRDSKGTGPFAVATENNGLLLSRVTPGLDGDEGQREQVRVESAPAEKAVAAFVAGKTDLVLGGTVGDLSFALGAKLPRNSLRIDPVAGLAGLVPARKDGPGADLRVRALLDEAIDRAALVGALGVPDLQPRASLLQAGLDGVTNPYQPAWTGLAPADRSAALLERARTLFAEPAVTPAKGAAPAEAEPAPRPVIRIALPEGPGGAIILSRLQTDWQPLGLTVEAAGPGKPADFRWVDQVAPSTSPAWFLRSFRCEFVPVCSEEADQLLDAARLTGFAPQRNAFFADAERMMRDAVLFIPVTAPIRWSLTDRSIDGFAENRFAVHTLMGLRERANTQD</sequence>
<evidence type="ECO:0000259" key="5">
    <source>
        <dbReference type="Pfam" id="PF00496"/>
    </source>
</evidence>
<evidence type="ECO:0000313" key="6">
    <source>
        <dbReference type="EMBL" id="GAA4035783.1"/>
    </source>
</evidence>
<evidence type="ECO:0000256" key="2">
    <source>
        <dbReference type="ARBA" id="ARBA00005695"/>
    </source>
</evidence>
<dbReference type="Gene3D" id="3.10.105.10">
    <property type="entry name" value="Dipeptide-binding Protein, Domain 3"/>
    <property type="match status" value="1"/>
</dbReference>
<reference evidence="7" key="1">
    <citation type="journal article" date="2019" name="Int. J. Syst. Evol. Microbiol.">
        <title>The Global Catalogue of Microorganisms (GCM) 10K type strain sequencing project: providing services to taxonomists for standard genome sequencing and annotation.</title>
        <authorList>
            <consortium name="The Broad Institute Genomics Platform"/>
            <consortium name="The Broad Institute Genome Sequencing Center for Infectious Disease"/>
            <person name="Wu L."/>
            <person name="Ma J."/>
        </authorList>
    </citation>
    <scope>NUCLEOTIDE SEQUENCE [LARGE SCALE GENOMIC DNA]</scope>
    <source>
        <strain evidence="7">JCM 17564</strain>
    </source>
</reference>
<comment type="caution">
    <text evidence="6">The sequence shown here is derived from an EMBL/GenBank/DDBJ whole genome shotgun (WGS) entry which is preliminary data.</text>
</comment>
<dbReference type="PANTHER" id="PTHR30290:SF10">
    <property type="entry name" value="PERIPLASMIC OLIGOPEPTIDE-BINDING PROTEIN-RELATED"/>
    <property type="match status" value="1"/>
</dbReference>
<evidence type="ECO:0000256" key="4">
    <source>
        <dbReference type="ARBA" id="ARBA00022729"/>
    </source>
</evidence>
<keyword evidence="7" id="KW-1185">Reference proteome</keyword>
<dbReference type="EMBL" id="BAABBR010000001">
    <property type="protein sequence ID" value="GAA4035783.1"/>
    <property type="molecule type" value="Genomic_DNA"/>
</dbReference>
<organism evidence="6 7">
    <name type="scientific">Sphingomonas rosea</name>
    <dbReference type="NCBI Taxonomy" id="335605"/>
    <lineage>
        <taxon>Bacteria</taxon>
        <taxon>Pseudomonadati</taxon>
        <taxon>Pseudomonadota</taxon>
        <taxon>Alphaproteobacteria</taxon>
        <taxon>Sphingomonadales</taxon>
        <taxon>Sphingomonadaceae</taxon>
        <taxon>Sphingomonas</taxon>
    </lineage>
</organism>
<dbReference type="InterPro" id="IPR000914">
    <property type="entry name" value="SBP_5_dom"/>
</dbReference>
<dbReference type="SUPFAM" id="SSF53850">
    <property type="entry name" value="Periplasmic binding protein-like II"/>
    <property type="match status" value="1"/>
</dbReference>
<comment type="subcellular location">
    <subcellularLocation>
        <location evidence="1">Periplasm</location>
    </subcellularLocation>
</comment>
<name>A0ABP7U451_9SPHN</name>
<dbReference type="Gene3D" id="3.90.76.10">
    <property type="entry name" value="Dipeptide-binding Protein, Domain 1"/>
    <property type="match status" value="1"/>
</dbReference>
<evidence type="ECO:0000256" key="3">
    <source>
        <dbReference type="ARBA" id="ARBA00022448"/>
    </source>
</evidence>
<dbReference type="RefSeq" id="WP_344696444.1">
    <property type="nucleotide sequence ID" value="NZ_BAABBR010000001.1"/>
</dbReference>
<accession>A0ABP7U451</accession>
<dbReference type="InterPro" id="IPR039424">
    <property type="entry name" value="SBP_5"/>
</dbReference>
<proteinExistence type="inferred from homology"/>
<gene>
    <name evidence="6" type="ORF">GCM10022281_15280</name>
</gene>
<dbReference type="Proteomes" id="UP001424459">
    <property type="component" value="Unassembled WGS sequence"/>
</dbReference>
<keyword evidence="3" id="KW-0813">Transport</keyword>
<evidence type="ECO:0000256" key="1">
    <source>
        <dbReference type="ARBA" id="ARBA00004418"/>
    </source>
</evidence>
<dbReference type="PROSITE" id="PS51257">
    <property type="entry name" value="PROKAR_LIPOPROTEIN"/>
    <property type="match status" value="1"/>
</dbReference>
<feature type="domain" description="Solute-binding protein family 5" evidence="5">
    <location>
        <begin position="81"/>
        <end position="400"/>
    </location>
</feature>
<dbReference type="PANTHER" id="PTHR30290">
    <property type="entry name" value="PERIPLASMIC BINDING COMPONENT OF ABC TRANSPORTER"/>
    <property type="match status" value="1"/>
</dbReference>
<comment type="similarity">
    <text evidence="2">Belongs to the bacterial solute-binding protein 5 family.</text>
</comment>
<protein>
    <submittedName>
        <fullName evidence="6">ABC transporter substrate-binding protein</fullName>
    </submittedName>
</protein>
<evidence type="ECO:0000313" key="7">
    <source>
        <dbReference type="Proteomes" id="UP001424459"/>
    </source>
</evidence>
<dbReference type="Pfam" id="PF00496">
    <property type="entry name" value="SBP_bac_5"/>
    <property type="match status" value="1"/>
</dbReference>